<dbReference type="AlphaFoldDB" id="A0A1S3ZU69"/>
<dbReference type="STRING" id="4097.A0A1S3ZU69"/>
<proteinExistence type="predicted"/>
<name>A0A1S3ZU69_TOBAC</name>
<dbReference type="OrthoDB" id="1927237at2759"/>
<dbReference type="OMA" id="ASWDIIH"/>
<keyword evidence="2" id="KW-1185">Reference proteome</keyword>
<evidence type="ECO:0000256" key="1">
    <source>
        <dbReference type="SAM" id="MobiDB-lite"/>
    </source>
</evidence>
<dbReference type="PANTHER" id="PTHR37766:SF1">
    <property type="entry name" value="OS01G0897100 PROTEIN"/>
    <property type="match status" value="1"/>
</dbReference>
<reference evidence="3" key="2">
    <citation type="submission" date="2025-08" db="UniProtKB">
        <authorList>
            <consortium name="RefSeq"/>
        </authorList>
    </citation>
    <scope>IDENTIFICATION</scope>
    <source>
        <tissue evidence="3">Leaf</tissue>
    </source>
</reference>
<organism evidence="2 3">
    <name type="scientific">Nicotiana tabacum</name>
    <name type="common">Common tobacco</name>
    <dbReference type="NCBI Taxonomy" id="4097"/>
    <lineage>
        <taxon>Eukaryota</taxon>
        <taxon>Viridiplantae</taxon>
        <taxon>Streptophyta</taxon>
        <taxon>Embryophyta</taxon>
        <taxon>Tracheophyta</taxon>
        <taxon>Spermatophyta</taxon>
        <taxon>Magnoliopsida</taxon>
        <taxon>eudicotyledons</taxon>
        <taxon>Gunneridae</taxon>
        <taxon>Pentapetalae</taxon>
        <taxon>asterids</taxon>
        <taxon>lamiids</taxon>
        <taxon>Solanales</taxon>
        <taxon>Solanaceae</taxon>
        <taxon>Nicotianoideae</taxon>
        <taxon>Nicotianeae</taxon>
        <taxon>Nicotiana</taxon>
    </lineage>
</organism>
<evidence type="ECO:0000313" key="2">
    <source>
        <dbReference type="Proteomes" id="UP000790787"/>
    </source>
</evidence>
<gene>
    <name evidence="3" type="primary">LOC107790451</name>
</gene>
<dbReference type="KEGG" id="nta:107790451"/>
<feature type="region of interest" description="Disordered" evidence="1">
    <location>
        <begin position="394"/>
        <end position="414"/>
    </location>
</feature>
<reference evidence="2" key="1">
    <citation type="journal article" date="2014" name="Nat. Commun.">
        <title>The tobacco genome sequence and its comparison with those of tomato and potato.</title>
        <authorList>
            <person name="Sierro N."/>
            <person name="Battey J.N."/>
            <person name="Ouadi S."/>
            <person name="Bakaher N."/>
            <person name="Bovet L."/>
            <person name="Willig A."/>
            <person name="Goepfert S."/>
            <person name="Peitsch M.C."/>
            <person name="Ivanov N.V."/>
        </authorList>
    </citation>
    <scope>NUCLEOTIDE SEQUENCE [LARGE SCALE GENOMIC DNA]</scope>
</reference>
<dbReference type="RefSeq" id="XP_016467863.1">
    <property type="nucleotide sequence ID" value="XM_016612377.1"/>
</dbReference>
<dbReference type="PANTHER" id="PTHR37766">
    <property type="entry name" value="OS01G0897100 PROTEIN"/>
    <property type="match status" value="1"/>
</dbReference>
<dbReference type="Proteomes" id="UP000790787">
    <property type="component" value="Chromosome 10"/>
</dbReference>
<dbReference type="GeneID" id="107790451"/>
<dbReference type="RefSeq" id="XP_016467863.1">
    <property type="nucleotide sequence ID" value="XM_016612377.2"/>
</dbReference>
<dbReference type="PaxDb" id="4097-A0A1S3ZU69"/>
<accession>A0A1S3ZU69</accession>
<feature type="compositionally biased region" description="Basic residues" evidence="1">
    <location>
        <begin position="401"/>
        <end position="414"/>
    </location>
</feature>
<protein>
    <submittedName>
        <fullName evidence="3">Uncharacterized protein LOC107790451 isoform X2</fullName>
    </submittedName>
</protein>
<sequence>MLQLFLSKPSWKENVDDESAEQRKALLNELESVIWSLISVEGRSESRLWLCIAIADVRSITPRNQHELFMTLLRSKPLKRPLVGQLLRLLFQKEPQKAGHIIAKKCFLLENFFKGNQNRILQWFSNFAGTGYATHTKGAKALSQFAFVNRDICWEELEWRGKHGQSPAMVATKPHYFLDLDVERTVENFLDMFVDLMYKEDLKEVWEIIDEFLIEQSFSFLCQHLLIVLGEQDLKVFLDLLQRHVKPRLQKMDCHDSSFWLEIILSKCDGSNSLDQLLLLNAVTTQTRQLMRFIRDEGSQEQKEKVKHIVFQICTPTICKDSFIPILRECFSRKSLGTIKWLGLQSWAFHYYLSEEFQHSSSWECLFVSNDISFRKSKTYPILDHDQLLEESESVQDTRSARNKRKKMQKHKKKKRRNLEFEELDGVEFADVIEDRAEFHLTSGDWLLSTDGYSTTWSSVDLPEHLSKHCFFTWMKWVIEGMER</sequence>
<evidence type="ECO:0000313" key="3">
    <source>
        <dbReference type="RefSeq" id="XP_016467863.1"/>
    </source>
</evidence>